<dbReference type="InterPro" id="IPR021130">
    <property type="entry name" value="PRib-ATP_PPHydrolase-like"/>
</dbReference>
<dbReference type="Gene3D" id="1.10.3420.10">
    <property type="entry name" value="putative ntp pyrophosphohydrolase like domain"/>
    <property type="match status" value="1"/>
</dbReference>
<dbReference type="InterPro" id="IPR033653">
    <property type="entry name" value="NTP-PPase_DR2231-like"/>
</dbReference>
<dbReference type="RefSeq" id="WP_230369197.1">
    <property type="nucleotide sequence ID" value="NZ_WLYX01000001.1"/>
</dbReference>
<evidence type="ECO:0000313" key="2">
    <source>
        <dbReference type="Proteomes" id="UP000446658"/>
    </source>
</evidence>
<dbReference type="AlphaFoldDB" id="A0A844GBG1"/>
<dbReference type="InterPro" id="IPR023292">
    <property type="entry name" value="NTP_PyroPHydrolase-like_dom_sf"/>
</dbReference>
<evidence type="ECO:0000313" key="1">
    <source>
        <dbReference type="EMBL" id="MTD32690.1"/>
    </source>
</evidence>
<gene>
    <name evidence="1" type="ORF">GKE73_03400</name>
</gene>
<dbReference type="CDD" id="cd11530">
    <property type="entry name" value="NTP-PPase_DR2231_like"/>
    <property type="match status" value="1"/>
</dbReference>
<reference evidence="1 2" key="1">
    <citation type="submission" date="2019-11" db="EMBL/GenBank/DDBJ databases">
        <title>Draft genome sequence of Paludibacterium sp. dN18-1.</title>
        <authorList>
            <person name="Im W.-T."/>
        </authorList>
    </citation>
    <scope>NUCLEOTIDE SEQUENCE [LARGE SCALE GENOMIC DNA]</scope>
    <source>
        <strain evidence="2">dN 18-1</strain>
    </source>
</reference>
<keyword evidence="2" id="KW-1185">Reference proteome</keyword>
<sequence length="152" mass="17304">MKNFFSLRREFMQRFDIAIPAQPCCEPDTLAMWETMLEEELLEFREALHAFKNMPSDQPDERHRRMAELTAEGVDVLNVLTGLLLSQGMPVEAMAEEIHAANLRKCVNGQIVRRADGKVLKPEGWQPANKQRIIQEAQQAGDEMVSANSVHD</sequence>
<accession>A0A844GBG1</accession>
<proteinExistence type="predicted"/>
<dbReference type="Pfam" id="PF01503">
    <property type="entry name" value="PRA-PH"/>
    <property type="match status" value="1"/>
</dbReference>
<name>A0A844GBG1_9NEIS</name>
<dbReference type="Proteomes" id="UP000446658">
    <property type="component" value="Unassembled WGS sequence"/>
</dbReference>
<dbReference type="GO" id="GO:0016787">
    <property type="term" value="F:hydrolase activity"/>
    <property type="evidence" value="ECO:0007669"/>
    <property type="project" value="UniProtKB-KW"/>
</dbReference>
<dbReference type="EMBL" id="WLYX01000001">
    <property type="protein sequence ID" value="MTD32690.1"/>
    <property type="molecule type" value="Genomic_DNA"/>
</dbReference>
<organism evidence="1 2">
    <name type="scientific">Paludibacterium denitrificans</name>
    <dbReference type="NCBI Taxonomy" id="2675226"/>
    <lineage>
        <taxon>Bacteria</taxon>
        <taxon>Pseudomonadati</taxon>
        <taxon>Pseudomonadota</taxon>
        <taxon>Betaproteobacteria</taxon>
        <taxon>Neisseriales</taxon>
        <taxon>Chromobacteriaceae</taxon>
        <taxon>Paludibacterium</taxon>
    </lineage>
</organism>
<comment type="caution">
    <text evidence="1">The sequence shown here is derived from an EMBL/GenBank/DDBJ whole genome shotgun (WGS) entry which is preliminary data.</text>
</comment>
<protein>
    <submittedName>
        <fullName evidence="1">Phosphoribosyl-ATP pyrophosphohydrolase</fullName>
    </submittedName>
</protein>
<keyword evidence="1" id="KW-0378">Hydrolase</keyword>